<evidence type="ECO:0000313" key="4">
    <source>
        <dbReference type="Proteomes" id="UP001474181"/>
    </source>
</evidence>
<name>A0ABV1WT81_9ACTN</name>
<feature type="domain" description="Helicase ATP-binding" evidence="1">
    <location>
        <begin position="16"/>
        <end position="197"/>
    </location>
</feature>
<dbReference type="InterPro" id="IPR014001">
    <property type="entry name" value="Helicase_ATP-bd"/>
</dbReference>
<proteinExistence type="predicted"/>
<dbReference type="SMART" id="SM00487">
    <property type="entry name" value="DEXDc"/>
    <property type="match status" value="1"/>
</dbReference>
<dbReference type="InterPro" id="IPR027417">
    <property type="entry name" value="P-loop_NTPase"/>
</dbReference>
<gene>
    <name evidence="3" type="ORF">ABT404_08490</name>
</gene>
<dbReference type="PANTHER" id="PTHR47396">
    <property type="entry name" value="TYPE I RESTRICTION ENZYME ECOKI R PROTEIN"/>
    <property type="match status" value="1"/>
</dbReference>
<dbReference type="EMBL" id="JBEPEK010000042">
    <property type="protein sequence ID" value="MER7179509.1"/>
    <property type="molecule type" value="Genomic_DNA"/>
</dbReference>
<dbReference type="SMART" id="SM00490">
    <property type="entry name" value="HELICc"/>
    <property type="match status" value="1"/>
</dbReference>
<dbReference type="InterPro" id="IPR005114">
    <property type="entry name" value="Helicase_assoc"/>
</dbReference>
<comment type="caution">
    <text evidence="3">The sequence shown here is derived from an EMBL/GenBank/DDBJ whole genome shotgun (WGS) entry which is preliminary data.</text>
</comment>
<dbReference type="Pfam" id="PF03457">
    <property type="entry name" value="HA"/>
    <property type="match status" value="3"/>
</dbReference>
<dbReference type="PANTHER" id="PTHR47396:SF1">
    <property type="entry name" value="ATP-DEPENDENT HELICASE IRC3-RELATED"/>
    <property type="match status" value="1"/>
</dbReference>
<keyword evidence="4" id="KW-1185">Reference proteome</keyword>
<accession>A0ABV1WT81</accession>
<dbReference type="SUPFAM" id="SSF52540">
    <property type="entry name" value="P-loop containing nucleoside triphosphate hydrolases"/>
    <property type="match status" value="1"/>
</dbReference>
<reference evidence="3 4" key="1">
    <citation type="submission" date="2024-06" db="EMBL/GenBank/DDBJ databases">
        <title>The Natural Products Discovery Center: Release of the First 8490 Sequenced Strains for Exploring Actinobacteria Biosynthetic Diversity.</title>
        <authorList>
            <person name="Kalkreuter E."/>
            <person name="Kautsar S.A."/>
            <person name="Yang D."/>
            <person name="Bader C.D."/>
            <person name="Teijaro C.N."/>
            <person name="Fluegel L."/>
            <person name="Davis C.M."/>
            <person name="Simpson J.R."/>
            <person name="Lauterbach L."/>
            <person name="Steele A.D."/>
            <person name="Gui C."/>
            <person name="Meng S."/>
            <person name="Li G."/>
            <person name="Viehrig K."/>
            <person name="Ye F."/>
            <person name="Su P."/>
            <person name="Kiefer A.F."/>
            <person name="Nichols A."/>
            <person name="Cepeda A.J."/>
            <person name="Yan W."/>
            <person name="Fan B."/>
            <person name="Jiang Y."/>
            <person name="Adhikari A."/>
            <person name="Zheng C.-J."/>
            <person name="Schuster L."/>
            <person name="Cowan T.M."/>
            <person name="Smanski M.J."/>
            <person name="Chevrette M.G."/>
            <person name="De Carvalho L.P.S."/>
            <person name="Shen B."/>
        </authorList>
    </citation>
    <scope>NUCLEOTIDE SEQUENCE [LARGE SCALE GENOMIC DNA]</scope>
    <source>
        <strain evidence="3 4">NPDC000234</strain>
    </source>
</reference>
<dbReference type="Gene3D" id="3.40.50.300">
    <property type="entry name" value="P-loop containing nucleotide triphosphate hydrolases"/>
    <property type="match status" value="2"/>
</dbReference>
<dbReference type="RefSeq" id="WP_350778764.1">
    <property type="nucleotide sequence ID" value="NZ_JBEPEK010000042.1"/>
</dbReference>
<evidence type="ECO:0000259" key="1">
    <source>
        <dbReference type="PROSITE" id="PS51192"/>
    </source>
</evidence>
<dbReference type="Proteomes" id="UP001474181">
    <property type="component" value="Unassembled WGS sequence"/>
</dbReference>
<dbReference type="Pfam" id="PF04851">
    <property type="entry name" value="ResIII"/>
    <property type="match status" value="1"/>
</dbReference>
<dbReference type="InterPro" id="IPR001650">
    <property type="entry name" value="Helicase_C-like"/>
</dbReference>
<dbReference type="PROSITE" id="PS51192">
    <property type="entry name" value="HELICASE_ATP_BIND_1"/>
    <property type="match status" value="1"/>
</dbReference>
<evidence type="ECO:0000259" key="2">
    <source>
        <dbReference type="PROSITE" id="PS51194"/>
    </source>
</evidence>
<dbReference type="InterPro" id="IPR006935">
    <property type="entry name" value="Helicase/UvrB_N"/>
</dbReference>
<dbReference type="PROSITE" id="PS51194">
    <property type="entry name" value="HELICASE_CTER"/>
    <property type="match status" value="1"/>
</dbReference>
<evidence type="ECO:0000313" key="3">
    <source>
        <dbReference type="EMBL" id="MER7179509.1"/>
    </source>
</evidence>
<dbReference type="Gene3D" id="6.10.140.530">
    <property type="match status" value="1"/>
</dbReference>
<feature type="domain" description="Helicase C-terminal" evidence="2">
    <location>
        <begin position="266"/>
        <end position="435"/>
    </location>
</feature>
<organism evidence="3 4">
    <name type="scientific">Streptomyces hyaluromycini</name>
    <dbReference type="NCBI Taxonomy" id="1377993"/>
    <lineage>
        <taxon>Bacteria</taxon>
        <taxon>Bacillati</taxon>
        <taxon>Actinomycetota</taxon>
        <taxon>Actinomycetes</taxon>
        <taxon>Kitasatosporales</taxon>
        <taxon>Streptomycetaceae</taxon>
        <taxon>Streptomyces</taxon>
    </lineage>
</organism>
<dbReference type="InterPro" id="IPR050742">
    <property type="entry name" value="Helicase_Restrict-Modif_Enz"/>
</dbReference>
<dbReference type="Pfam" id="PF00271">
    <property type="entry name" value="Helicase_C"/>
    <property type="match status" value="1"/>
</dbReference>
<protein>
    <submittedName>
        <fullName evidence="3">Helicase associated domain protein</fullName>
    </submittedName>
</protein>
<sequence length="789" mass="87554">MRLRSHQIEALAAIEAAAAAGHQRMTVVSACGSGKTLIAQQAARRLAPQGTVLVLMPTKALVTQTVRRWREAGQPGLVLGVCSLSQRQSGLAPREGVMIRHERAIARAMRVGGPVTVFATYDSLHRIRDAHDQHGLGAWDLVIADEAHRTCSAFGDGWGTVHDDAAIPAKIRIYMTATPRVWDTPAPDELMPFMERPPLATMDHREIFGPTVFELGMSEAIERGILADYQVVMPIVEADDDDLHAILAARTPHASAHHNGLRNAAQQVAVLRAIAENRLHRVLVFHNRVLLAKAFADHLPVTAREVGQDLRIEDLWSRAIHAEQSADCRRDLLEDFADPDRSCAVLSNVRVLNEGVDMPAVDAVVFAAPRYSVIDAVQAIGRGLRQRPGEGKKTTLVIPVYLRRGADVTDLLKDSAFASLVNLLQALRAHDESFMDRIALPTRTPSSATAEARAVYYAQPERAAQLARVLGLELTLPAIGSWEQAHAAATAYRTAFGHLDVPAHYTDPDGFALGECLANLRLRHLLDRLPEEQQQALEALGMLWTAPIQTFEGMLEHARTWAAAHGHLSAPVKETIGGHRLGAWLAAQRRNATAGQLPEAHHQALDAIDLYWNAPWPRNWQRSYARAQDLIRLIPWRPDTPFDTETANEHRSTANWIQRQRRAFFGLHEQQQNLLLRLGIPPLPDGVFRDSAHDPERHAFYEGLGYLAVFLAREGHANVPRDHREPRRPAGAATQLAPYALGEWIHRCRKHPEQLTEEQRQALQALRMVWDPALGHRKRPRPPQPGTPG</sequence>